<evidence type="ECO:0000313" key="2">
    <source>
        <dbReference type="EMBL" id="MCE3049691.1"/>
    </source>
</evidence>
<evidence type="ECO:0000256" key="1">
    <source>
        <dbReference type="SAM" id="MobiDB-lite"/>
    </source>
</evidence>
<feature type="non-terminal residue" evidence="2">
    <location>
        <position position="70"/>
    </location>
</feature>
<protein>
    <submittedName>
        <fullName evidence="2">Uncharacterized protein</fullName>
    </submittedName>
</protein>
<proteinExistence type="predicted"/>
<name>A0ABS8WIB9_DATST</name>
<organism evidence="2 3">
    <name type="scientific">Datura stramonium</name>
    <name type="common">Jimsonweed</name>
    <name type="synonym">Common thornapple</name>
    <dbReference type="NCBI Taxonomy" id="4076"/>
    <lineage>
        <taxon>Eukaryota</taxon>
        <taxon>Viridiplantae</taxon>
        <taxon>Streptophyta</taxon>
        <taxon>Embryophyta</taxon>
        <taxon>Tracheophyta</taxon>
        <taxon>Spermatophyta</taxon>
        <taxon>Magnoliopsida</taxon>
        <taxon>eudicotyledons</taxon>
        <taxon>Gunneridae</taxon>
        <taxon>Pentapetalae</taxon>
        <taxon>asterids</taxon>
        <taxon>lamiids</taxon>
        <taxon>Solanales</taxon>
        <taxon>Solanaceae</taxon>
        <taxon>Solanoideae</taxon>
        <taxon>Datureae</taxon>
        <taxon>Datura</taxon>
    </lineage>
</organism>
<feature type="non-terminal residue" evidence="2">
    <location>
        <position position="1"/>
    </location>
</feature>
<comment type="caution">
    <text evidence="2">The sequence shown here is derived from an EMBL/GenBank/DDBJ whole genome shotgun (WGS) entry which is preliminary data.</text>
</comment>
<keyword evidence="3" id="KW-1185">Reference proteome</keyword>
<dbReference type="Proteomes" id="UP000823775">
    <property type="component" value="Unassembled WGS sequence"/>
</dbReference>
<accession>A0ABS8WIB9</accession>
<feature type="region of interest" description="Disordered" evidence="1">
    <location>
        <begin position="50"/>
        <end position="70"/>
    </location>
</feature>
<evidence type="ECO:0000313" key="3">
    <source>
        <dbReference type="Proteomes" id="UP000823775"/>
    </source>
</evidence>
<gene>
    <name evidence="2" type="ORF">HAX54_045540</name>
</gene>
<dbReference type="EMBL" id="JACEIK010007071">
    <property type="protein sequence ID" value="MCE3049691.1"/>
    <property type="molecule type" value="Genomic_DNA"/>
</dbReference>
<reference evidence="2 3" key="1">
    <citation type="journal article" date="2021" name="BMC Genomics">
        <title>Datura genome reveals duplications of psychoactive alkaloid biosynthetic genes and high mutation rate following tissue culture.</title>
        <authorList>
            <person name="Rajewski A."/>
            <person name="Carter-House D."/>
            <person name="Stajich J."/>
            <person name="Litt A."/>
        </authorList>
    </citation>
    <scope>NUCLEOTIDE SEQUENCE [LARGE SCALE GENOMIC DNA]</scope>
    <source>
        <strain evidence="2">AR-01</strain>
    </source>
</reference>
<sequence length="70" mass="7711">LVALRERRLVPDIALERLLLLSFYAALHTLLTGRSVPRAWNHIALGLHHASGSAGRPVPRASSRTTVQYS</sequence>